<dbReference type="EMBL" id="JAALLS010000035">
    <property type="protein sequence ID" value="NGP90117.1"/>
    <property type="molecule type" value="Genomic_DNA"/>
</dbReference>
<proteinExistence type="predicted"/>
<keyword evidence="1" id="KW-1133">Transmembrane helix</keyword>
<feature type="transmembrane region" description="Helical" evidence="1">
    <location>
        <begin position="96"/>
        <end position="113"/>
    </location>
</feature>
<protein>
    <recommendedName>
        <fullName evidence="4">Copper resistance protein D domain-containing protein</fullName>
    </recommendedName>
</protein>
<organism evidence="2 3">
    <name type="scientific">Fodinibius halophilus</name>
    <dbReference type="NCBI Taxonomy" id="1736908"/>
    <lineage>
        <taxon>Bacteria</taxon>
        <taxon>Pseudomonadati</taxon>
        <taxon>Balneolota</taxon>
        <taxon>Balneolia</taxon>
        <taxon>Balneolales</taxon>
        <taxon>Balneolaceae</taxon>
        <taxon>Fodinibius</taxon>
    </lineage>
</organism>
<feature type="transmembrane region" description="Helical" evidence="1">
    <location>
        <begin position="60"/>
        <end position="76"/>
    </location>
</feature>
<reference evidence="2 3" key="1">
    <citation type="submission" date="2020-02" db="EMBL/GenBank/DDBJ databases">
        <title>Aliifodinibius halophilus 2W32, complete genome.</title>
        <authorList>
            <person name="Li Y."/>
            <person name="Wu S."/>
        </authorList>
    </citation>
    <scope>NUCLEOTIDE SEQUENCE [LARGE SCALE GENOMIC DNA]</scope>
    <source>
        <strain evidence="2 3">2W32</strain>
    </source>
</reference>
<feature type="transmembrane region" description="Helical" evidence="1">
    <location>
        <begin position="142"/>
        <end position="162"/>
    </location>
</feature>
<keyword evidence="1" id="KW-0812">Transmembrane</keyword>
<dbReference type="AlphaFoldDB" id="A0A6M1T7D3"/>
<dbReference type="Proteomes" id="UP000479132">
    <property type="component" value="Unassembled WGS sequence"/>
</dbReference>
<comment type="caution">
    <text evidence="2">The sequence shown here is derived from an EMBL/GenBank/DDBJ whole genome shotgun (WGS) entry which is preliminary data.</text>
</comment>
<feature type="transmembrane region" description="Helical" evidence="1">
    <location>
        <begin position="12"/>
        <end position="34"/>
    </location>
</feature>
<evidence type="ECO:0008006" key="4">
    <source>
        <dbReference type="Google" id="ProtNLM"/>
    </source>
</evidence>
<accession>A0A6M1T7D3</accession>
<evidence type="ECO:0000256" key="1">
    <source>
        <dbReference type="SAM" id="Phobius"/>
    </source>
</evidence>
<name>A0A6M1T7D3_9BACT</name>
<evidence type="ECO:0000313" key="2">
    <source>
        <dbReference type="EMBL" id="NGP90117.1"/>
    </source>
</evidence>
<evidence type="ECO:0000313" key="3">
    <source>
        <dbReference type="Proteomes" id="UP000479132"/>
    </source>
</evidence>
<keyword evidence="1" id="KW-0472">Membrane</keyword>
<keyword evidence="3" id="KW-1185">Reference proteome</keyword>
<gene>
    <name evidence="2" type="ORF">G3569_17295</name>
</gene>
<dbReference type="RefSeq" id="WP_165271344.1">
    <property type="nucleotide sequence ID" value="NZ_JAALLS010000035.1"/>
</dbReference>
<sequence length="164" mass="18087">MDFFSAPVHYFVTAIHIFSAVFWLGWMVFIFFILRPVAAHLGTVSVSEVMGPVRKRVRRIVFWLIPTIFLTGLYNMSYRGLLDWEMLTATAAGHRMLWKLGAAGVLFAIYYLAPVIMNSGSAEKGGACHGDSHSQKKKKVKVVMHLVAFSAGCVAAYLGISIGG</sequence>